<dbReference type="PATRIC" id="fig|1254432.3.peg.7724"/>
<dbReference type="OrthoDB" id="9815782at2"/>
<dbReference type="EC" id="3.4.21.89" evidence="3 7"/>
<comment type="catalytic activity">
    <reaction evidence="1 7">
        <text>Cleavage of hydrophobic, N-terminal signal or leader sequences from secreted and periplasmic proteins.</text>
        <dbReference type="EC" id="3.4.21.89"/>
    </reaction>
</comment>
<evidence type="ECO:0000256" key="6">
    <source>
        <dbReference type="PIRSR" id="PIRSR600223-1"/>
    </source>
</evidence>
<gene>
    <name evidence="9" type="ORF">SCE1572_34070</name>
</gene>
<dbReference type="HOGENOM" id="CLU_568475_0_0_7"/>
<organism evidence="9 10">
    <name type="scientific">Sorangium cellulosum So0157-2</name>
    <dbReference type="NCBI Taxonomy" id="1254432"/>
    <lineage>
        <taxon>Bacteria</taxon>
        <taxon>Pseudomonadati</taxon>
        <taxon>Myxococcota</taxon>
        <taxon>Polyangia</taxon>
        <taxon>Polyangiales</taxon>
        <taxon>Polyangiaceae</taxon>
        <taxon>Sorangium</taxon>
    </lineage>
</organism>
<feature type="domain" description="Peptidase S26" evidence="8">
    <location>
        <begin position="286"/>
        <end position="462"/>
    </location>
</feature>
<dbReference type="Pfam" id="PF10502">
    <property type="entry name" value="Peptidase_S26"/>
    <property type="match status" value="1"/>
</dbReference>
<dbReference type="SUPFAM" id="SSF51306">
    <property type="entry name" value="LexA/Signal peptidase"/>
    <property type="match status" value="1"/>
</dbReference>
<dbReference type="NCBIfam" id="TIGR02227">
    <property type="entry name" value="sigpep_I_bact"/>
    <property type="match status" value="1"/>
</dbReference>
<name>S4Y2R1_SORCE</name>
<evidence type="ECO:0000256" key="1">
    <source>
        <dbReference type="ARBA" id="ARBA00000677"/>
    </source>
</evidence>
<keyword evidence="5 7" id="KW-0378">Hydrolase</keyword>
<dbReference type="InterPro" id="IPR036286">
    <property type="entry name" value="LexA/Signal_pep-like_sf"/>
</dbReference>
<dbReference type="PANTHER" id="PTHR43390:SF1">
    <property type="entry name" value="CHLOROPLAST PROCESSING PEPTIDASE"/>
    <property type="match status" value="1"/>
</dbReference>
<accession>S4Y2R1</accession>
<dbReference type="GO" id="GO:0009003">
    <property type="term" value="F:signal peptidase activity"/>
    <property type="evidence" value="ECO:0007669"/>
    <property type="project" value="UniProtKB-EC"/>
</dbReference>
<dbReference type="STRING" id="1254432.SCE1572_34070"/>
<dbReference type="PROSITE" id="PS00761">
    <property type="entry name" value="SPASE_I_3"/>
    <property type="match status" value="1"/>
</dbReference>
<proteinExistence type="inferred from homology"/>
<dbReference type="AlphaFoldDB" id="S4Y2R1"/>
<feature type="active site" evidence="6">
    <location>
        <position position="308"/>
    </location>
</feature>
<comment type="subcellular location">
    <subcellularLocation>
        <location evidence="7">Membrane</location>
        <topology evidence="7">Single-pass type II membrane protein</topology>
    </subcellularLocation>
</comment>
<dbReference type="eggNOG" id="COG0681">
    <property type="taxonomic scope" value="Bacteria"/>
</dbReference>
<evidence type="ECO:0000259" key="8">
    <source>
        <dbReference type="Pfam" id="PF10502"/>
    </source>
</evidence>
<dbReference type="EMBL" id="CP003969">
    <property type="protein sequence ID" value="AGP39074.1"/>
    <property type="molecule type" value="Genomic_DNA"/>
</dbReference>
<dbReference type="GO" id="GO:0006465">
    <property type="term" value="P:signal peptide processing"/>
    <property type="evidence" value="ECO:0007669"/>
    <property type="project" value="InterPro"/>
</dbReference>
<dbReference type="Gene3D" id="2.10.109.10">
    <property type="entry name" value="Umud Fragment, subunit A"/>
    <property type="match status" value="1"/>
</dbReference>
<dbReference type="InterPro" id="IPR019533">
    <property type="entry name" value="Peptidase_S26"/>
</dbReference>
<dbReference type="CDD" id="cd06530">
    <property type="entry name" value="S26_SPase_I"/>
    <property type="match status" value="1"/>
</dbReference>
<evidence type="ECO:0000256" key="2">
    <source>
        <dbReference type="ARBA" id="ARBA00009370"/>
    </source>
</evidence>
<evidence type="ECO:0000313" key="9">
    <source>
        <dbReference type="EMBL" id="AGP39074.1"/>
    </source>
</evidence>
<feature type="active site" evidence="6">
    <location>
        <position position="350"/>
    </location>
</feature>
<evidence type="ECO:0000313" key="10">
    <source>
        <dbReference type="Proteomes" id="UP000014803"/>
    </source>
</evidence>
<dbReference type="PROSITE" id="PS00760">
    <property type="entry name" value="SPASE_I_2"/>
    <property type="match status" value="1"/>
</dbReference>
<dbReference type="RefSeq" id="WP_020738706.1">
    <property type="nucleotide sequence ID" value="NC_021658.1"/>
</dbReference>
<evidence type="ECO:0000256" key="3">
    <source>
        <dbReference type="ARBA" id="ARBA00013208"/>
    </source>
</evidence>
<sequence length="480" mass="50285">MRTFDTEERWNGEAITTLVKAPCARRLRGSSMLASVLAAVHLLAGCAGGTPGSSAALGPAPTRPPEPHPAIDRRTFAERAPARTRLLAQIDPKALPAGDVGAMLGWGAERCGVDIERSISRVQIAVAEPAEIRADILGSLTIDDVGCLLEAEPDGGRLRAGPLEIVPLPRGGVRVATQGALADGPGANEALARRLDRALSRSGAAVVADLGPADAAIELVATVTDHLEARLSSPGRSDAPLAGARLAEALATARQNGAAGLEPLEIAAAPPDGLVMRVKIATDAALAATTPLAVRRHVLESFKVPSGSMSPTVMPGDHLFVLKDKPGERAGRGDVIMFRSPADPRQRFIKRIVATGGDRVQIDARGLRINGREVTSELVGAEHVIPGDAGSPYELWQETLGERRYPVLRTPGGPAPSALADVKVPHGSVYVLGDNRDSSYDSRHFGPVPVEAIEGIAAVIYFSIDTNGLSHWDRIGLPVR</sequence>
<dbReference type="KEGG" id="scu:SCE1572_34070"/>
<dbReference type="Proteomes" id="UP000014803">
    <property type="component" value="Chromosome"/>
</dbReference>
<comment type="similarity">
    <text evidence="2 7">Belongs to the peptidase S26 family.</text>
</comment>
<keyword evidence="7" id="KW-0645">Protease</keyword>
<protein>
    <recommendedName>
        <fullName evidence="4 7">Signal peptidase I</fullName>
        <ecNumber evidence="3 7">3.4.21.89</ecNumber>
    </recommendedName>
</protein>
<dbReference type="PANTHER" id="PTHR43390">
    <property type="entry name" value="SIGNAL PEPTIDASE I"/>
    <property type="match status" value="1"/>
</dbReference>
<dbReference type="GO" id="GO:0004252">
    <property type="term" value="F:serine-type endopeptidase activity"/>
    <property type="evidence" value="ECO:0007669"/>
    <property type="project" value="InterPro"/>
</dbReference>
<dbReference type="InterPro" id="IPR019757">
    <property type="entry name" value="Pept_S26A_signal_pept_1_Lys-AS"/>
</dbReference>
<dbReference type="GO" id="GO:0016020">
    <property type="term" value="C:membrane"/>
    <property type="evidence" value="ECO:0007669"/>
    <property type="project" value="UniProtKB-SubCell"/>
</dbReference>
<dbReference type="InterPro" id="IPR000223">
    <property type="entry name" value="Pept_S26A_signal_pept_1"/>
</dbReference>
<reference evidence="9 10" key="1">
    <citation type="journal article" date="2013" name="Sci. Rep.">
        <title>Extraordinary expansion of a Sorangium cellulosum genome from an alkaline milieu.</title>
        <authorList>
            <person name="Han K."/>
            <person name="Li Z.F."/>
            <person name="Peng R."/>
            <person name="Zhu L.P."/>
            <person name="Zhou T."/>
            <person name="Wang L.G."/>
            <person name="Li S.G."/>
            <person name="Zhang X.B."/>
            <person name="Hu W."/>
            <person name="Wu Z.H."/>
            <person name="Qin N."/>
            <person name="Li Y.Z."/>
        </authorList>
    </citation>
    <scope>NUCLEOTIDE SEQUENCE [LARGE SCALE GENOMIC DNA]</scope>
    <source>
        <strain evidence="9 10">So0157-2</strain>
    </source>
</reference>
<evidence type="ECO:0000256" key="7">
    <source>
        <dbReference type="RuleBase" id="RU362042"/>
    </source>
</evidence>
<evidence type="ECO:0000256" key="4">
    <source>
        <dbReference type="ARBA" id="ARBA00019232"/>
    </source>
</evidence>
<dbReference type="InterPro" id="IPR019758">
    <property type="entry name" value="Pept_S26A_signal_pept_1_CS"/>
</dbReference>
<evidence type="ECO:0000256" key="5">
    <source>
        <dbReference type="ARBA" id="ARBA00022801"/>
    </source>
</evidence>
<dbReference type="PRINTS" id="PR00727">
    <property type="entry name" value="LEADERPTASE"/>
</dbReference>